<dbReference type="AlphaFoldDB" id="N6X5Z4"/>
<proteinExistence type="inferred from homology"/>
<dbReference type="STRING" id="888050.HMPREF9004_0452"/>
<dbReference type="InterPro" id="IPR000182">
    <property type="entry name" value="GNAT_dom"/>
</dbReference>
<keyword evidence="2" id="KW-0963">Cytoplasm</keyword>
<dbReference type="NCBIfam" id="TIGR01575">
    <property type="entry name" value="rimI"/>
    <property type="match status" value="1"/>
</dbReference>
<name>N6X5Z4_9ACTO</name>
<keyword evidence="4 6" id="KW-0012">Acyltransferase</keyword>
<dbReference type="EMBL" id="AQHZ01000007">
    <property type="protein sequence ID" value="ENO18782.1"/>
    <property type="molecule type" value="Genomic_DNA"/>
</dbReference>
<organism evidence="6 7">
    <name type="scientific">Schaalia cardiffensis F0333</name>
    <dbReference type="NCBI Taxonomy" id="888050"/>
    <lineage>
        <taxon>Bacteria</taxon>
        <taxon>Bacillati</taxon>
        <taxon>Actinomycetota</taxon>
        <taxon>Actinomycetes</taxon>
        <taxon>Actinomycetales</taxon>
        <taxon>Actinomycetaceae</taxon>
        <taxon>Schaalia</taxon>
    </lineage>
</organism>
<dbReference type="eggNOG" id="COG0456">
    <property type="taxonomic scope" value="Bacteria"/>
</dbReference>
<keyword evidence="3 6" id="KW-0808">Transferase</keyword>
<evidence type="ECO:0000259" key="5">
    <source>
        <dbReference type="PROSITE" id="PS51186"/>
    </source>
</evidence>
<gene>
    <name evidence="6" type="primary">rimI</name>
    <name evidence="6" type="ORF">HMPREF9004_0452</name>
</gene>
<dbReference type="CDD" id="cd04301">
    <property type="entry name" value="NAT_SF"/>
    <property type="match status" value="1"/>
</dbReference>
<dbReference type="PATRIC" id="fig|888050.3.peg.440"/>
<dbReference type="PANTHER" id="PTHR43420">
    <property type="entry name" value="ACETYLTRANSFERASE"/>
    <property type="match status" value="1"/>
</dbReference>
<dbReference type="SUPFAM" id="SSF55729">
    <property type="entry name" value="Acyl-CoA N-acyltransferases (Nat)"/>
    <property type="match status" value="1"/>
</dbReference>
<comment type="similarity">
    <text evidence="1">Belongs to the acetyltransferase family. RimI subfamily.</text>
</comment>
<protein>
    <submittedName>
        <fullName evidence="6">Ribosomal-protein-alanine acetyltransferase</fullName>
        <ecNumber evidence="6">2.3.1.128</ecNumber>
    </submittedName>
</protein>
<dbReference type="InterPro" id="IPR050680">
    <property type="entry name" value="YpeA/RimI_acetyltransf"/>
</dbReference>
<dbReference type="PANTHER" id="PTHR43420:SF12">
    <property type="entry name" value="N-ACETYLTRANSFERASE DOMAIN-CONTAINING PROTEIN"/>
    <property type="match status" value="1"/>
</dbReference>
<dbReference type="RefSeq" id="WP_005962183.1">
    <property type="nucleotide sequence ID" value="NZ_CP040505.1"/>
</dbReference>
<evidence type="ECO:0000256" key="1">
    <source>
        <dbReference type="ARBA" id="ARBA00005395"/>
    </source>
</evidence>
<evidence type="ECO:0000313" key="6">
    <source>
        <dbReference type="EMBL" id="ENO18782.1"/>
    </source>
</evidence>
<dbReference type="Pfam" id="PF00583">
    <property type="entry name" value="Acetyltransf_1"/>
    <property type="match status" value="1"/>
</dbReference>
<dbReference type="OrthoDB" id="529907at2"/>
<comment type="caution">
    <text evidence="6">The sequence shown here is derived from an EMBL/GenBank/DDBJ whole genome shotgun (WGS) entry which is preliminary data.</text>
</comment>
<sequence length="174" mass="19275">MSPRRVHIIRAGKSDAQLLLELEQLLFPEDPWTEGMIREELASPYSDYLLALAPDEETRAEDDDPSQVRGLARAGGLVFGYGGIKTLGDSADIMTIGILPQARRTGLGRMLVKALLEEGQGRGAGTVFLEVRESNQGARALYTSEGFREVGRIRRYFHNPLEDAITMLKELESN</sequence>
<accession>N6X5Z4</accession>
<reference evidence="6 7" key="1">
    <citation type="submission" date="2013-03" db="EMBL/GenBank/DDBJ databases">
        <title>Reference genome for the Human Microbiome Project.</title>
        <authorList>
            <person name="Aqrawi P."/>
            <person name="Ayvaz T."/>
            <person name="Bess C."/>
            <person name="Blankenburg K."/>
            <person name="Coyle M."/>
            <person name="Deng J."/>
            <person name="Forbes L."/>
            <person name="Fowler G."/>
            <person name="Francisco L."/>
            <person name="Fu Q."/>
            <person name="Gibbs R."/>
            <person name="Gross S."/>
            <person name="Gubbala S."/>
            <person name="Hale W."/>
            <person name="Hemphill L."/>
            <person name="Highlander S."/>
            <person name="Hirani K."/>
            <person name="Jackson L."/>
            <person name="Jakkamsetti A."/>
            <person name="Javaid M."/>
            <person name="Jayaseelan J.C."/>
            <person name="Jiang H."/>
            <person name="Joshi V."/>
            <person name="Korchina V."/>
            <person name="Kovar C."/>
            <person name="Lara F."/>
            <person name="Lee S."/>
            <person name="Liu Y."/>
            <person name="Mata R."/>
            <person name="Mathew T."/>
            <person name="Munidasa M."/>
            <person name="Muzny D."/>
            <person name="Nazareth L."/>
            <person name="Ngo R."/>
            <person name="Nguyen L."/>
            <person name="Nguyen N."/>
            <person name="Okwuonu G."/>
            <person name="Ongeri F."/>
            <person name="Palculict T."/>
            <person name="Patil S."/>
            <person name="Petrosino J."/>
            <person name="Pham C."/>
            <person name="Pham P."/>
            <person name="Pu L.-L."/>
            <person name="Qin X."/>
            <person name="Qu J."/>
            <person name="Reid J."/>
            <person name="Ross M."/>
            <person name="Ruth R."/>
            <person name="Saada N."/>
            <person name="San Lucas F."/>
            <person name="Santibanez J."/>
            <person name="Shang Y."/>
            <person name="Simmons D."/>
            <person name="Song X.-Z."/>
            <person name="Tang L.-Y."/>
            <person name="Thornton R."/>
            <person name="Warren J."/>
            <person name="Weissenberger G."/>
            <person name="Wilczek-Boney K."/>
            <person name="Worley K."/>
            <person name="Youmans B."/>
            <person name="Zhang J."/>
            <person name="Zhang L."/>
            <person name="Zhao Z."/>
            <person name="Zhou C."/>
            <person name="Zhu D."/>
            <person name="Zhu Y."/>
        </authorList>
    </citation>
    <scope>NUCLEOTIDE SEQUENCE [LARGE SCALE GENOMIC DNA]</scope>
    <source>
        <strain evidence="6 7">F0333</strain>
    </source>
</reference>
<evidence type="ECO:0000313" key="7">
    <source>
        <dbReference type="Proteomes" id="UP000013015"/>
    </source>
</evidence>
<evidence type="ECO:0000256" key="2">
    <source>
        <dbReference type="ARBA" id="ARBA00022490"/>
    </source>
</evidence>
<dbReference type="PROSITE" id="PS51186">
    <property type="entry name" value="GNAT"/>
    <property type="match status" value="1"/>
</dbReference>
<dbReference type="InterPro" id="IPR006464">
    <property type="entry name" value="AcTrfase_RimI/Ard1"/>
</dbReference>
<feature type="domain" description="N-acetyltransferase" evidence="5">
    <location>
        <begin position="6"/>
        <end position="172"/>
    </location>
</feature>
<dbReference type="InterPro" id="IPR016181">
    <property type="entry name" value="Acyl_CoA_acyltransferase"/>
</dbReference>
<dbReference type="HOGENOM" id="CLU_013985_23_3_11"/>
<evidence type="ECO:0000256" key="3">
    <source>
        <dbReference type="ARBA" id="ARBA00022679"/>
    </source>
</evidence>
<evidence type="ECO:0000256" key="4">
    <source>
        <dbReference type="ARBA" id="ARBA00023315"/>
    </source>
</evidence>
<dbReference type="EC" id="2.3.1.128" evidence="6"/>
<dbReference type="GO" id="GO:0008080">
    <property type="term" value="F:N-acetyltransferase activity"/>
    <property type="evidence" value="ECO:0007669"/>
    <property type="project" value="InterPro"/>
</dbReference>
<keyword evidence="7" id="KW-1185">Reference proteome</keyword>
<dbReference type="Gene3D" id="3.40.630.30">
    <property type="match status" value="1"/>
</dbReference>
<dbReference type="Proteomes" id="UP000013015">
    <property type="component" value="Unassembled WGS sequence"/>
</dbReference>